<organism evidence="1">
    <name type="scientific">marine metagenome</name>
    <dbReference type="NCBI Taxonomy" id="408172"/>
    <lineage>
        <taxon>unclassified sequences</taxon>
        <taxon>metagenomes</taxon>
        <taxon>ecological metagenomes</taxon>
    </lineage>
</organism>
<gene>
    <name evidence="1" type="ORF">METZ01_LOCUS223366</name>
</gene>
<name>A0A382G6N6_9ZZZZ</name>
<proteinExistence type="predicted"/>
<dbReference type="AlphaFoldDB" id="A0A382G6N6"/>
<feature type="non-terminal residue" evidence="1">
    <location>
        <position position="1"/>
    </location>
</feature>
<accession>A0A382G6N6</accession>
<dbReference type="EMBL" id="UINC01053689">
    <property type="protein sequence ID" value="SVB70512.1"/>
    <property type="molecule type" value="Genomic_DNA"/>
</dbReference>
<evidence type="ECO:0000313" key="1">
    <source>
        <dbReference type="EMBL" id="SVB70512.1"/>
    </source>
</evidence>
<sequence>VKDYPKDNSIKLFVYPFNNLMESYDINFAIYF</sequence>
<protein>
    <submittedName>
        <fullName evidence="1">Uncharacterized protein</fullName>
    </submittedName>
</protein>
<reference evidence="1" key="1">
    <citation type="submission" date="2018-05" db="EMBL/GenBank/DDBJ databases">
        <authorList>
            <person name="Lanie J.A."/>
            <person name="Ng W.-L."/>
            <person name="Kazmierczak K.M."/>
            <person name="Andrzejewski T.M."/>
            <person name="Davidsen T.M."/>
            <person name="Wayne K.J."/>
            <person name="Tettelin H."/>
            <person name="Glass J.I."/>
            <person name="Rusch D."/>
            <person name="Podicherti R."/>
            <person name="Tsui H.-C.T."/>
            <person name="Winkler M.E."/>
        </authorList>
    </citation>
    <scope>NUCLEOTIDE SEQUENCE</scope>
</reference>